<name>A0ABM6GE90_9BACT</name>
<dbReference type="Gene3D" id="3.40.50.1400">
    <property type="match status" value="1"/>
</dbReference>
<sequence>MKNILLVAHGSKVEETKQIVFKYFEDIKRKYPNTKLGFMEFNTPSIDDALKEFLNENVTKIYVLPLFLYEGNHIKKDIPEIISKYKINATILPPLLYDKRISEILFERIENL</sequence>
<keyword evidence="4" id="KW-1185">Reference proteome</keyword>
<gene>
    <name evidence="3" type="ORF">BW47_03775</name>
</gene>
<dbReference type="CDD" id="cd03416">
    <property type="entry name" value="CbiX_SirB_N"/>
    <property type="match status" value="1"/>
</dbReference>
<dbReference type="PANTHER" id="PTHR33542">
    <property type="entry name" value="SIROHYDROCHLORIN FERROCHELATASE, CHLOROPLASTIC"/>
    <property type="match status" value="1"/>
</dbReference>
<dbReference type="Proteomes" id="UP000185490">
    <property type="component" value="Chromosome"/>
</dbReference>
<reference evidence="3 4" key="1">
    <citation type="submission" date="2014-02" db="EMBL/GenBank/DDBJ databases">
        <title>Diversity of Thermotogales isolates from hydrothermal vents.</title>
        <authorList>
            <person name="Haverkamp T.H.A."/>
            <person name="Lossouarn J."/>
            <person name="Geslin C."/>
            <person name="Nesbo C.L."/>
        </authorList>
    </citation>
    <scope>NUCLEOTIDE SEQUENCE [LARGE SCALE GENOMIC DNA]</scope>
    <source>
        <strain evidence="3 4">431</strain>
    </source>
</reference>
<dbReference type="SUPFAM" id="SSF53800">
    <property type="entry name" value="Chelatase"/>
    <property type="match status" value="1"/>
</dbReference>
<organism evidence="3 4">
    <name type="scientific">Thermosipho melanesiensis</name>
    <dbReference type="NCBI Taxonomy" id="46541"/>
    <lineage>
        <taxon>Bacteria</taxon>
        <taxon>Thermotogati</taxon>
        <taxon>Thermotogota</taxon>
        <taxon>Thermotogae</taxon>
        <taxon>Thermotogales</taxon>
        <taxon>Fervidobacteriaceae</taxon>
        <taxon>Thermosipho</taxon>
    </lineage>
</organism>
<keyword evidence="1" id="KW-0479">Metal-binding</keyword>
<dbReference type="Pfam" id="PF01903">
    <property type="entry name" value="CbiX"/>
    <property type="match status" value="1"/>
</dbReference>
<dbReference type="PANTHER" id="PTHR33542:SF3">
    <property type="entry name" value="SIROHYDROCHLORIN FERROCHELATASE, CHLOROPLASTIC"/>
    <property type="match status" value="1"/>
</dbReference>
<keyword evidence="2" id="KW-0456">Lyase</keyword>
<accession>A0ABM6GE90</accession>
<evidence type="ECO:0000313" key="3">
    <source>
        <dbReference type="EMBL" id="APT73708.1"/>
    </source>
</evidence>
<proteinExistence type="predicted"/>
<dbReference type="InterPro" id="IPR002762">
    <property type="entry name" value="CbiX-like"/>
</dbReference>
<evidence type="ECO:0000313" key="4">
    <source>
        <dbReference type="Proteomes" id="UP000185490"/>
    </source>
</evidence>
<dbReference type="RefSeq" id="WP_012056921.1">
    <property type="nucleotide sequence ID" value="NZ_CP007389.1"/>
</dbReference>
<evidence type="ECO:0000256" key="2">
    <source>
        <dbReference type="ARBA" id="ARBA00023239"/>
    </source>
</evidence>
<dbReference type="EMBL" id="CP007389">
    <property type="protein sequence ID" value="APT73708.1"/>
    <property type="molecule type" value="Genomic_DNA"/>
</dbReference>
<dbReference type="InterPro" id="IPR050963">
    <property type="entry name" value="Sirohydro_Cobaltochel/CbiX"/>
</dbReference>
<protein>
    <submittedName>
        <fullName evidence="3">Sirohydrochlorin cobaltochelatase</fullName>
    </submittedName>
</protein>
<evidence type="ECO:0000256" key="1">
    <source>
        <dbReference type="ARBA" id="ARBA00022723"/>
    </source>
</evidence>